<dbReference type="GO" id="GO:0016020">
    <property type="term" value="C:membrane"/>
    <property type="evidence" value="ECO:0007669"/>
    <property type="project" value="UniProtKB-SubCell"/>
</dbReference>
<dbReference type="AlphaFoldDB" id="A0A1I7RKI5"/>
<evidence type="ECO:0000313" key="10">
    <source>
        <dbReference type="WBParaSite" id="BXY_0121900.1"/>
    </source>
</evidence>
<protein>
    <recommendedName>
        <fullName evidence="6">Serpentine receptor class gamma</fullName>
    </recommendedName>
</protein>
<dbReference type="GO" id="GO:0004888">
    <property type="term" value="F:transmembrane signaling receptor activity"/>
    <property type="evidence" value="ECO:0007669"/>
    <property type="project" value="InterPro"/>
</dbReference>
<dbReference type="Proteomes" id="UP000659654">
    <property type="component" value="Unassembled WGS sequence"/>
</dbReference>
<evidence type="ECO:0000256" key="2">
    <source>
        <dbReference type="ARBA" id="ARBA00005692"/>
    </source>
</evidence>
<keyword evidence="9" id="KW-1185">Reference proteome</keyword>
<feature type="transmembrane region" description="Helical" evidence="6">
    <location>
        <begin position="6"/>
        <end position="25"/>
    </location>
</feature>
<comment type="similarity">
    <text evidence="2 6">Belongs to the nematode receptor-like protein srg family.</text>
</comment>
<feature type="transmembrane region" description="Helical" evidence="6">
    <location>
        <begin position="126"/>
        <end position="145"/>
    </location>
</feature>
<feature type="transmembrane region" description="Helical" evidence="6">
    <location>
        <begin position="37"/>
        <end position="59"/>
    </location>
</feature>
<feature type="transmembrane region" description="Helical" evidence="6">
    <location>
        <begin position="219"/>
        <end position="240"/>
    </location>
</feature>
<dbReference type="InterPro" id="IPR000609">
    <property type="entry name" value="7TM_GPCR_serpentine_rcpt_Srg"/>
</dbReference>
<evidence type="ECO:0000313" key="9">
    <source>
        <dbReference type="Proteomes" id="UP000659654"/>
    </source>
</evidence>
<reference evidence="7" key="2">
    <citation type="submission" date="2020-09" db="EMBL/GenBank/DDBJ databases">
        <authorList>
            <person name="Kikuchi T."/>
        </authorList>
    </citation>
    <scope>NUCLEOTIDE SEQUENCE</scope>
    <source>
        <strain evidence="7">Ka4C1</strain>
    </source>
</reference>
<proteinExistence type="inferred from homology"/>
<sequence>MYTLEAFDIIFFSCPLFFLYSKLVISLWKRRKDFFSAFYRIVLFGGIVDCSSFLLYLNLRLPNTNFYFDHFLDYFNHYSFWWSPLKFVIYQFIFMGHTTSLLMAVNRVTSLYLPLHYDHIWQKHSLIIGASYLVIPTTMTWQLLFKPAGFILMGNRTSGLVTLEYDHSYTFGPHMSTALVWYTMLIALLTLTFNLMCAIKMIMYRFKHKALTKNNSRMVLCAMIVFLNEVMVMFSQVIVLQQFLDKTFTMRVVIPFIFDIHCLMPGVIVLCTVPQLREVTVGAFLREDLTEKSISVTPAVVIAK</sequence>
<evidence type="ECO:0000313" key="8">
    <source>
        <dbReference type="Proteomes" id="UP000095284"/>
    </source>
</evidence>
<dbReference type="Proteomes" id="UP000095284">
    <property type="component" value="Unplaced"/>
</dbReference>
<dbReference type="Proteomes" id="UP000582659">
    <property type="component" value="Unassembled WGS sequence"/>
</dbReference>
<gene>
    <name evidence="7" type="ORF">BXYJ_LOCUS15188</name>
</gene>
<reference evidence="10" key="1">
    <citation type="submission" date="2016-11" db="UniProtKB">
        <authorList>
            <consortium name="WormBaseParasite"/>
        </authorList>
    </citation>
    <scope>IDENTIFICATION</scope>
</reference>
<evidence type="ECO:0000313" key="7">
    <source>
        <dbReference type="EMBL" id="CAD5235097.1"/>
    </source>
</evidence>
<dbReference type="PANTHER" id="PTHR31552:SF8">
    <property type="entry name" value="SERPENTINE RECEPTOR CLASS GAMMA"/>
    <property type="match status" value="1"/>
</dbReference>
<comment type="subcellular location">
    <subcellularLocation>
        <location evidence="1">Membrane</location>
        <topology evidence="1">Multi-pass membrane protein</topology>
    </subcellularLocation>
</comment>
<dbReference type="OrthoDB" id="5866624at2759"/>
<dbReference type="EMBL" id="CAJFDI010000006">
    <property type="protein sequence ID" value="CAD5235097.1"/>
    <property type="molecule type" value="Genomic_DNA"/>
</dbReference>
<evidence type="ECO:0000256" key="6">
    <source>
        <dbReference type="RuleBase" id="RU280813"/>
    </source>
</evidence>
<feature type="transmembrane region" description="Helical" evidence="6">
    <location>
        <begin position="179"/>
        <end position="199"/>
    </location>
</feature>
<evidence type="ECO:0000256" key="3">
    <source>
        <dbReference type="ARBA" id="ARBA00022692"/>
    </source>
</evidence>
<accession>A0A1I7RKI5</accession>
<evidence type="ECO:0000256" key="4">
    <source>
        <dbReference type="ARBA" id="ARBA00022989"/>
    </source>
</evidence>
<keyword evidence="5 6" id="KW-0472">Membrane</keyword>
<keyword evidence="3 6" id="KW-0812">Transmembrane</keyword>
<feature type="transmembrane region" description="Helical" evidence="6">
    <location>
        <begin position="252"/>
        <end position="273"/>
    </location>
</feature>
<dbReference type="Pfam" id="PF02118">
    <property type="entry name" value="Srg"/>
    <property type="match status" value="1"/>
</dbReference>
<feature type="transmembrane region" description="Helical" evidence="6">
    <location>
        <begin position="79"/>
        <end position="105"/>
    </location>
</feature>
<dbReference type="GO" id="GO:0007606">
    <property type="term" value="P:sensory perception of chemical stimulus"/>
    <property type="evidence" value="ECO:0007669"/>
    <property type="project" value="UniProtKB-UniRule"/>
</dbReference>
<name>A0A1I7RKI5_BURXY</name>
<keyword evidence="4 6" id="KW-1133">Transmembrane helix</keyword>
<dbReference type="EMBL" id="CAJFCV020000006">
    <property type="protein sequence ID" value="CAG9131300.1"/>
    <property type="molecule type" value="Genomic_DNA"/>
</dbReference>
<dbReference type="WBParaSite" id="BXY_0121900.1">
    <property type="protein sequence ID" value="BXY_0121900.1"/>
    <property type="gene ID" value="BXY_0121900"/>
</dbReference>
<evidence type="ECO:0000256" key="5">
    <source>
        <dbReference type="ARBA" id="ARBA00023136"/>
    </source>
</evidence>
<evidence type="ECO:0000256" key="1">
    <source>
        <dbReference type="ARBA" id="ARBA00004141"/>
    </source>
</evidence>
<dbReference type="PANTHER" id="PTHR31552">
    <property type="entry name" value="SERPENTINE RECEPTOR CLASS GAMMA"/>
    <property type="match status" value="1"/>
</dbReference>
<organism evidence="8 10">
    <name type="scientific">Bursaphelenchus xylophilus</name>
    <name type="common">Pinewood nematode worm</name>
    <name type="synonym">Aphelenchoides xylophilus</name>
    <dbReference type="NCBI Taxonomy" id="6326"/>
    <lineage>
        <taxon>Eukaryota</taxon>
        <taxon>Metazoa</taxon>
        <taxon>Ecdysozoa</taxon>
        <taxon>Nematoda</taxon>
        <taxon>Chromadorea</taxon>
        <taxon>Rhabditida</taxon>
        <taxon>Tylenchina</taxon>
        <taxon>Tylenchomorpha</taxon>
        <taxon>Aphelenchoidea</taxon>
        <taxon>Aphelenchoididae</taxon>
        <taxon>Bursaphelenchus</taxon>
    </lineage>
</organism>